<feature type="repeat" description="PPR" evidence="2">
    <location>
        <begin position="472"/>
        <end position="506"/>
    </location>
</feature>
<protein>
    <recommendedName>
        <fullName evidence="5">Pentatricopeptide repeat-containing protein</fullName>
    </recommendedName>
</protein>
<feature type="repeat" description="PPR" evidence="2">
    <location>
        <begin position="573"/>
        <end position="607"/>
    </location>
</feature>
<evidence type="ECO:0008006" key="5">
    <source>
        <dbReference type="Google" id="ProtNLM"/>
    </source>
</evidence>
<dbReference type="PANTHER" id="PTHR47926:SF347">
    <property type="entry name" value="PENTATRICOPEPTIDE REPEAT-CONTAINING PROTEIN"/>
    <property type="match status" value="1"/>
</dbReference>
<dbReference type="PANTHER" id="PTHR47926">
    <property type="entry name" value="PENTATRICOPEPTIDE REPEAT-CONTAINING PROTEIN"/>
    <property type="match status" value="1"/>
</dbReference>
<feature type="repeat" description="PPR" evidence="2">
    <location>
        <begin position="440"/>
        <end position="470"/>
    </location>
</feature>
<sequence length="633" mass="71422">MLRYFMRQRADSRSPCDFSSVSFVRVCVCVCVLELVSLRVHEFVNRARSGGRRRRRRRSCGFFFFAKPFVYRGDARIRPYGRTLEHSLLSSSSRRRKTVEQLWREFFSDPSQWWDHRSEKRNARYPDFKHKTTENKVLWLDDNLNNPAWVQVELAAMAPGSVQSSNFSFNLKLAKYVKAGRHAETLRLFQQLQQEQGMIPDRFSFVPVLNACAGLRMLLHGKCIHAQIMQSGCESDVYICNSLVDMYAKCGSMEDAERVFDKMGSRRGSVAWNALILGHVKCGQAHKALALCEQMQQEGVALDAITFVGILNACARVAALEKGRCAHAQIIENGFESNVFVGSSLVDMYAKCGSLEEAQRVFDSMPIRNVVSWNAMILGHVKNGHGRKALEMYQLMQLEGLKPSSVTFAAVLNACASVKVAVEEGRYIHEQAILHGCESDPVVGNCLIDMYAKCGSMEDAWRVFNRMQKPHSVISWSAMILGYLKCEQGHKVLELSREMQREGVQPDPVTFVGLLNACASVVALEDGRHFHEQIIDLGCESDHFVGSSLVDMYAKCGSIYEAQMVFNRMSSPNVVSWTVMLQGYATHGLAKEALAHFKQMWQQDTSVWTTLLGACRIHGNVEMAERITKKIVC</sequence>
<feature type="repeat" description="PPR" evidence="2">
    <location>
        <begin position="236"/>
        <end position="270"/>
    </location>
</feature>
<keyword evidence="1" id="KW-0677">Repeat</keyword>
<keyword evidence="4" id="KW-1185">Reference proteome</keyword>
<accession>A0ABP0XEY1</accession>
<evidence type="ECO:0000313" key="4">
    <source>
        <dbReference type="Proteomes" id="UP001497444"/>
    </source>
</evidence>
<proteinExistence type="predicted"/>
<dbReference type="PROSITE" id="PS51375">
    <property type="entry name" value="PPR"/>
    <property type="match status" value="5"/>
</dbReference>
<dbReference type="InterPro" id="IPR046960">
    <property type="entry name" value="PPR_At4g14850-like_plant"/>
</dbReference>
<dbReference type="NCBIfam" id="TIGR00756">
    <property type="entry name" value="PPR"/>
    <property type="match status" value="5"/>
</dbReference>
<reference evidence="3" key="1">
    <citation type="submission" date="2024-02" db="EMBL/GenBank/DDBJ databases">
        <authorList>
            <consortium name="ELIXIR-Norway"/>
            <consortium name="Elixir Norway"/>
        </authorList>
    </citation>
    <scope>NUCLEOTIDE SEQUENCE</scope>
</reference>
<dbReference type="Pfam" id="PF13041">
    <property type="entry name" value="PPR_2"/>
    <property type="match status" value="3"/>
</dbReference>
<evidence type="ECO:0000256" key="1">
    <source>
        <dbReference type="ARBA" id="ARBA00022737"/>
    </source>
</evidence>
<organism evidence="3 4">
    <name type="scientific">Sphagnum jensenii</name>
    <dbReference type="NCBI Taxonomy" id="128206"/>
    <lineage>
        <taxon>Eukaryota</taxon>
        <taxon>Viridiplantae</taxon>
        <taxon>Streptophyta</taxon>
        <taxon>Embryophyta</taxon>
        <taxon>Bryophyta</taxon>
        <taxon>Sphagnophytina</taxon>
        <taxon>Sphagnopsida</taxon>
        <taxon>Sphagnales</taxon>
        <taxon>Sphagnaceae</taxon>
        <taxon>Sphagnum</taxon>
    </lineage>
</organism>
<dbReference type="EMBL" id="OZ020103">
    <property type="protein sequence ID" value="CAK9277670.1"/>
    <property type="molecule type" value="Genomic_DNA"/>
</dbReference>
<feature type="repeat" description="PPR" evidence="2">
    <location>
        <begin position="369"/>
        <end position="403"/>
    </location>
</feature>
<dbReference type="Proteomes" id="UP001497444">
    <property type="component" value="Chromosome 8"/>
</dbReference>
<gene>
    <name evidence="3" type="ORF">CSSPJE1EN1_LOCUS23148</name>
</gene>
<dbReference type="Gene3D" id="1.25.40.10">
    <property type="entry name" value="Tetratricopeptide repeat domain"/>
    <property type="match status" value="4"/>
</dbReference>
<evidence type="ECO:0000313" key="3">
    <source>
        <dbReference type="EMBL" id="CAK9277670.1"/>
    </source>
</evidence>
<dbReference type="InterPro" id="IPR002885">
    <property type="entry name" value="PPR_rpt"/>
</dbReference>
<dbReference type="Pfam" id="PF01535">
    <property type="entry name" value="PPR"/>
    <property type="match status" value="4"/>
</dbReference>
<evidence type="ECO:0000256" key="2">
    <source>
        <dbReference type="PROSITE-ProRule" id="PRU00708"/>
    </source>
</evidence>
<dbReference type="InterPro" id="IPR011990">
    <property type="entry name" value="TPR-like_helical_dom_sf"/>
</dbReference>
<name>A0ABP0XEY1_9BRYO</name>
<dbReference type="Pfam" id="PF12854">
    <property type="entry name" value="PPR_1"/>
    <property type="match status" value="1"/>
</dbReference>